<evidence type="ECO:0000313" key="6">
    <source>
        <dbReference type="Proteomes" id="UP000054321"/>
    </source>
</evidence>
<organism evidence="5 6">
    <name type="scientific">Oidiodendron maius (strain Zn)</name>
    <dbReference type="NCBI Taxonomy" id="913774"/>
    <lineage>
        <taxon>Eukaryota</taxon>
        <taxon>Fungi</taxon>
        <taxon>Dikarya</taxon>
        <taxon>Ascomycota</taxon>
        <taxon>Pezizomycotina</taxon>
        <taxon>Leotiomycetes</taxon>
        <taxon>Leotiomycetes incertae sedis</taxon>
        <taxon>Myxotrichaceae</taxon>
        <taxon>Oidiodendron</taxon>
    </lineage>
</organism>
<dbReference type="GO" id="GO:0044283">
    <property type="term" value="P:small molecule biosynthetic process"/>
    <property type="evidence" value="ECO:0007669"/>
    <property type="project" value="UniProtKB-ARBA"/>
</dbReference>
<dbReference type="HOGENOM" id="CLU_010119_4_0_1"/>
<dbReference type="InterPro" id="IPR050231">
    <property type="entry name" value="Iron_ascorbate_oxido_reductase"/>
</dbReference>
<dbReference type="OrthoDB" id="288590at2759"/>
<keyword evidence="2" id="KW-0408">Iron</keyword>
<gene>
    <name evidence="5" type="ORF">OIDMADRAFT_128188</name>
</gene>
<evidence type="ECO:0000259" key="4">
    <source>
        <dbReference type="PROSITE" id="PS51471"/>
    </source>
</evidence>
<dbReference type="Proteomes" id="UP000054321">
    <property type="component" value="Unassembled WGS sequence"/>
</dbReference>
<dbReference type="Pfam" id="PF14226">
    <property type="entry name" value="DIOX_N"/>
    <property type="match status" value="1"/>
</dbReference>
<dbReference type="Pfam" id="PF03171">
    <property type="entry name" value="2OG-FeII_Oxy"/>
    <property type="match status" value="1"/>
</dbReference>
<reference evidence="6" key="2">
    <citation type="submission" date="2015-01" db="EMBL/GenBank/DDBJ databases">
        <title>Evolutionary Origins and Diversification of the Mycorrhizal Mutualists.</title>
        <authorList>
            <consortium name="DOE Joint Genome Institute"/>
            <consortium name="Mycorrhizal Genomics Consortium"/>
            <person name="Kohler A."/>
            <person name="Kuo A."/>
            <person name="Nagy L.G."/>
            <person name="Floudas D."/>
            <person name="Copeland A."/>
            <person name="Barry K.W."/>
            <person name="Cichocki N."/>
            <person name="Veneault-Fourrey C."/>
            <person name="LaButti K."/>
            <person name="Lindquist E.A."/>
            <person name="Lipzen A."/>
            <person name="Lundell T."/>
            <person name="Morin E."/>
            <person name="Murat C."/>
            <person name="Riley R."/>
            <person name="Ohm R."/>
            <person name="Sun H."/>
            <person name="Tunlid A."/>
            <person name="Henrissat B."/>
            <person name="Grigoriev I.V."/>
            <person name="Hibbett D.S."/>
            <person name="Martin F."/>
        </authorList>
    </citation>
    <scope>NUCLEOTIDE SEQUENCE [LARGE SCALE GENOMIC DNA]</scope>
    <source>
        <strain evidence="6">Zn</strain>
    </source>
</reference>
<dbReference type="Gene3D" id="2.60.120.330">
    <property type="entry name" value="B-lactam Antibiotic, Isopenicillin N Synthase, Chain"/>
    <property type="match status" value="1"/>
</dbReference>
<name>A0A0C3GRR0_OIDMZ</name>
<dbReference type="EMBL" id="KN832880">
    <property type="protein sequence ID" value="KIM98735.1"/>
    <property type="molecule type" value="Genomic_DNA"/>
</dbReference>
<dbReference type="GO" id="GO:0046872">
    <property type="term" value="F:metal ion binding"/>
    <property type="evidence" value="ECO:0007669"/>
    <property type="project" value="UniProtKB-KW"/>
</dbReference>
<dbReference type="InParanoid" id="A0A0C3GRR0"/>
<evidence type="ECO:0000256" key="2">
    <source>
        <dbReference type="RuleBase" id="RU003682"/>
    </source>
</evidence>
<proteinExistence type="inferred from homology"/>
<keyword evidence="2" id="KW-0479">Metal-binding</keyword>
<dbReference type="SUPFAM" id="SSF51197">
    <property type="entry name" value="Clavaminate synthase-like"/>
    <property type="match status" value="1"/>
</dbReference>
<evidence type="ECO:0000256" key="3">
    <source>
        <dbReference type="SAM" id="MobiDB-lite"/>
    </source>
</evidence>
<dbReference type="InterPro" id="IPR027443">
    <property type="entry name" value="IPNS-like_sf"/>
</dbReference>
<dbReference type="InterPro" id="IPR005123">
    <property type="entry name" value="Oxoglu/Fe-dep_dioxygenase_dom"/>
</dbReference>
<sequence>MVAATKEFTPGEYASFPTGIDSLRLETFSLARLENGDEALEEKLFETCKTRGFFYLDMRDSQHSSLVEIGEAVVRIGEEVFKLPLEEKQKYTGGLMPFFNIAKDGIIVDNVAPPGARSWPAPVQAGQPVIERFAKESHSCGMVVLAALGRRLGLPSGTFEALHRIREPSTDSVRVSRGPPNQTAEGPMIFTPGHTDATSITLLWNWVGGLQIWTEPDRGLNDFKTVIDPIDQGRWVWVEPPPPGHIIINLGDAAVQYSGGLLCSARHRVLPPPGEQGRRPRYSLVYFVRPEDAAVLKRLEAPGIPAGRFEDDAVAMTFKDYVTQHGASFLRRKVAA</sequence>
<feature type="region of interest" description="Disordered" evidence="3">
    <location>
        <begin position="170"/>
        <end position="190"/>
    </location>
</feature>
<dbReference type="PANTHER" id="PTHR47990">
    <property type="entry name" value="2-OXOGLUTARATE (2OG) AND FE(II)-DEPENDENT OXYGENASE SUPERFAMILY PROTEIN-RELATED"/>
    <property type="match status" value="1"/>
</dbReference>
<accession>A0A0C3GRR0</accession>
<dbReference type="PROSITE" id="PS51471">
    <property type="entry name" value="FE2OG_OXY"/>
    <property type="match status" value="1"/>
</dbReference>
<dbReference type="InterPro" id="IPR044861">
    <property type="entry name" value="IPNS-like_FE2OG_OXY"/>
</dbReference>
<dbReference type="InterPro" id="IPR026992">
    <property type="entry name" value="DIOX_N"/>
</dbReference>
<dbReference type="GO" id="GO:0016491">
    <property type="term" value="F:oxidoreductase activity"/>
    <property type="evidence" value="ECO:0007669"/>
    <property type="project" value="UniProtKB-KW"/>
</dbReference>
<keyword evidence="6" id="KW-1185">Reference proteome</keyword>
<evidence type="ECO:0000256" key="1">
    <source>
        <dbReference type="ARBA" id="ARBA00008056"/>
    </source>
</evidence>
<keyword evidence="2" id="KW-0560">Oxidoreductase</keyword>
<comment type="similarity">
    <text evidence="1 2">Belongs to the iron/ascorbate-dependent oxidoreductase family.</text>
</comment>
<dbReference type="STRING" id="913774.A0A0C3GRR0"/>
<dbReference type="AlphaFoldDB" id="A0A0C3GRR0"/>
<reference evidence="5 6" key="1">
    <citation type="submission" date="2014-04" db="EMBL/GenBank/DDBJ databases">
        <authorList>
            <consortium name="DOE Joint Genome Institute"/>
            <person name="Kuo A."/>
            <person name="Martino E."/>
            <person name="Perotto S."/>
            <person name="Kohler A."/>
            <person name="Nagy L.G."/>
            <person name="Floudas D."/>
            <person name="Copeland A."/>
            <person name="Barry K.W."/>
            <person name="Cichocki N."/>
            <person name="Veneault-Fourrey C."/>
            <person name="LaButti K."/>
            <person name="Lindquist E.A."/>
            <person name="Lipzen A."/>
            <person name="Lundell T."/>
            <person name="Morin E."/>
            <person name="Murat C."/>
            <person name="Sun H."/>
            <person name="Tunlid A."/>
            <person name="Henrissat B."/>
            <person name="Grigoriev I.V."/>
            <person name="Hibbett D.S."/>
            <person name="Martin F."/>
            <person name="Nordberg H.P."/>
            <person name="Cantor M.N."/>
            <person name="Hua S.X."/>
        </authorList>
    </citation>
    <scope>NUCLEOTIDE SEQUENCE [LARGE SCALE GENOMIC DNA]</scope>
    <source>
        <strain evidence="5 6">Zn</strain>
    </source>
</reference>
<evidence type="ECO:0000313" key="5">
    <source>
        <dbReference type="EMBL" id="KIM98735.1"/>
    </source>
</evidence>
<feature type="domain" description="Fe2OG dioxygenase" evidence="4">
    <location>
        <begin position="169"/>
        <end position="290"/>
    </location>
</feature>
<protein>
    <recommendedName>
        <fullName evidence="4">Fe2OG dioxygenase domain-containing protein</fullName>
    </recommendedName>
</protein>